<evidence type="ECO:0000256" key="2">
    <source>
        <dbReference type="ARBA" id="ARBA00004733"/>
    </source>
</evidence>
<comment type="pathway">
    <text evidence="2 9">Amino-acid biosynthesis; L-tryptophan biosynthesis; L-tryptophan from chorismate: step 5/5.</text>
</comment>
<evidence type="ECO:0000256" key="10">
    <source>
        <dbReference type="RuleBase" id="RU003662"/>
    </source>
</evidence>
<evidence type="ECO:0000256" key="8">
    <source>
        <dbReference type="ARBA" id="ARBA00049047"/>
    </source>
</evidence>
<evidence type="ECO:0000256" key="9">
    <source>
        <dbReference type="HAMAP-Rule" id="MF_00131"/>
    </source>
</evidence>
<dbReference type="InterPro" id="IPR013785">
    <property type="entry name" value="Aldolase_TIM"/>
</dbReference>
<dbReference type="InterPro" id="IPR002028">
    <property type="entry name" value="Trp_synthase_suA"/>
</dbReference>
<evidence type="ECO:0000256" key="4">
    <source>
        <dbReference type="ARBA" id="ARBA00022605"/>
    </source>
</evidence>
<name>A0A5D4RR00_9BACI</name>
<dbReference type="Pfam" id="PF00290">
    <property type="entry name" value="Trp_syntA"/>
    <property type="match status" value="1"/>
</dbReference>
<dbReference type="RefSeq" id="WP_148973237.1">
    <property type="nucleotide sequence ID" value="NZ_JBNIKU010000005.1"/>
</dbReference>
<comment type="similarity">
    <text evidence="9 10">Belongs to the TrpA family.</text>
</comment>
<comment type="function">
    <text evidence="1 9">The alpha subunit is responsible for the aldol cleavage of indoleglycerol phosphate to indole and glyceraldehyde 3-phosphate.</text>
</comment>
<gene>
    <name evidence="9" type="primary">trpA</name>
    <name evidence="11" type="ORF">FZD51_02170</name>
</gene>
<dbReference type="PANTHER" id="PTHR43406">
    <property type="entry name" value="TRYPTOPHAN SYNTHASE, ALPHA CHAIN"/>
    <property type="match status" value="1"/>
</dbReference>
<sequence>MNRIEKVFRLLKEKEEKAFIPYIMAGDGGLATLGDKITFLEKCGATAVEVGIPFSDPVADGPVIEKAGIRSLKEGTTLKTVLETLKTIRPIVHIPIIIMTYVNPVMAYGIERFTMEASKAGVDGLILPDLPPEEEDLIAPHAERDGLEIIRLATLTSPIERIQQISEKGNGFLYAVTVKGTTGVRRDFSGELQEHLQKVKDVSRLPVLAGFGISTPGHVKAMNQICDGVIVGSKIVQLFEENHLEEIEKLIKASKKENAFQP</sequence>
<feature type="active site" description="Proton acceptor" evidence="9">
    <location>
        <position position="60"/>
    </location>
</feature>
<evidence type="ECO:0000256" key="5">
    <source>
        <dbReference type="ARBA" id="ARBA00022822"/>
    </source>
</evidence>
<dbReference type="NCBIfam" id="TIGR00262">
    <property type="entry name" value="trpA"/>
    <property type="match status" value="1"/>
</dbReference>
<evidence type="ECO:0000256" key="7">
    <source>
        <dbReference type="ARBA" id="ARBA00023239"/>
    </source>
</evidence>
<dbReference type="PANTHER" id="PTHR43406:SF1">
    <property type="entry name" value="TRYPTOPHAN SYNTHASE ALPHA CHAIN, CHLOROPLASTIC"/>
    <property type="match status" value="1"/>
</dbReference>
<dbReference type="PROSITE" id="PS00167">
    <property type="entry name" value="TRP_SYNTHASE_ALPHA"/>
    <property type="match status" value="1"/>
</dbReference>
<keyword evidence="7 9" id="KW-0456">Lyase</keyword>
<accession>A0A5D4RR00</accession>
<dbReference type="AlphaFoldDB" id="A0A5D4RR00"/>
<keyword evidence="4 9" id="KW-0028">Amino-acid biosynthesis</keyword>
<dbReference type="GO" id="GO:0005829">
    <property type="term" value="C:cytosol"/>
    <property type="evidence" value="ECO:0007669"/>
    <property type="project" value="TreeGrafter"/>
</dbReference>
<dbReference type="HAMAP" id="MF_00131">
    <property type="entry name" value="Trp_synth_alpha"/>
    <property type="match status" value="1"/>
</dbReference>
<evidence type="ECO:0000256" key="6">
    <source>
        <dbReference type="ARBA" id="ARBA00023141"/>
    </source>
</evidence>
<evidence type="ECO:0000313" key="11">
    <source>
        <dbReference type="EMBL" id="TYS52266.1"/>
    </source>
</evidence>
<evidence type="ECO:0000256" key="3">
    <source>
        <dbReference type="ARBA" id="ARBA00011270"/>
    </source>
</evidence>
<organism evidence="11 12">
    <name type="scientific">Bacillus infantis</name>
    <dbReference type="NCBI Taxonomy" id="324767"/>
    <lineage>
        <taxon>Bacteria</taxon>
        <taxon>Bacillati</taxon>
        <taxon>Bacillota</taxon>
        <taxon>Bacilli</taxon>
        <taxon>Bacillales</taxon>
        <taxon>Bacillaceae</taxon>
        <taxon>Bacillus</taxon>
    </lineage>
</organism>
<keyword evidence="6 9" id="KW-0057">Aromatic amino acid biosynthesis</keyword>
<comment type="catalytic activity">
    <reaction evidence="8 9">
        <text>(1S,2R)-1-C-(indol-3-yl)glycerol 3-phosphate + L-serine = D-glyceraldehyde 3-phosphate + L-tryptophan + H2O</text>
        <dbReference type="Rhea" id="RHEA:10532"/>
        <dbReference type="ChEBI" id="CHEBI:15377"/>
        <dbReference type="ChEBI" id="CHEBI:33384"/>
        <dbReference type="ChEBI" id="CHEBI:57912"/>
        <dbReference type="ChEBI" id="CHEBI:58866"/>
        <dbReference type="ChEBI" id="CHEBI:59776"/>
        <dbReference type="EC" id="4.2.1.20"/>
    </reaction>
</comment>
<dbReference type="UniPathway" id="UPA00035">
    <property type="reaction ID" value="UER00044"/>
</dbReference>
<dbReference type="Gene3D" id="3.20.20.70">
    <property type="entry name" value="Aldolase class I"/>
    <property type="match status" value="1"/>
</dbReference>
<protein>
    <recommendedName>
        <fullName evidence="9">Tryptophan synthase alpha chain</fullName>
        <ecNumber evidence="9">4.2.1.20</ecNumber>
    </recommendedName>
</protein>
<evidence type="ECO:0000256" key="1">
    <source>
        <dbReference type="ARBA" id="ARBA00003365"/>
    </source>
</evidence>
<proteinExistence type="inferred from homology"/>
<comment type="subunit">
    <text evidence="3 9">Tetramer of two alpha and two beta chains.</text>
</comment>
<dbReference type="Proteomes" id="UP000322139">
    <property type="component" value="Unassembled WGS sequence"/>
</dbReference>
<keyword evidence="5 9" id="KW-0822">Tryptophan biosynthesis</keyword>
<feature type="active site" description="Proton acceptor" evidence="9">
    <location>
        <position position="49"/>
    </location>
</feature>
<dbReference type="InterPro" id="IPR018204">
    <property type="entry name" value="Trp_synthase_alpha_AS"/>
</dbReference>
<dbReference type="EMBL" id="VTER01000001">
    <property type="protein sequence ID" value="TYS52266.1"/>
    <property type="molecule type" value="Genomic_DNA"/>
</dbReference>
<dbReference type="CDD" id="cd04724">
    <property type="entry name" value="Tryptophan_synthase_alpha"/>
    <property type="match status" value="1"/>
</dbReference>
<dbReference type="EC" id="4.2.1.20" evidence="9"/>
<dbReference type="GO" id="GO:0004834">
    <property type="term" value="F:tryptophan synthase activity"/>
    <property type="evidence" value="ECO:0007669"/>
    <property type="project" value="UniProtKB-UniRule"/>
</dbReference>
<dbReference type="SUPFAM" id="SSF51366">
    <property type="entry name" value="Ribulose-phoshate binding barrel"/>
    <property type="match status" value="1"/>
</dbReference>
<reference evidence="11 12" key="1">
    <citation type="submission" date="2019-08" db="EMBL/GenBank/DDBJ databases">
        <title>Bacillus genomes from the desert of Cuatro Cienegas, Coahuila.</title>
        <authorList>
            <person name="Olmedo-Alvarez G."/>
        </authorList>
    </citation>
    <scope>NUCLEOTIDE SEQUENCE [LARGE SCALE GENOMIC DNA]</scope>
    <source>
        <strain evidence="11 12">CH446_14T</strain>
    </source>
</reference>
<comment type="caution">
    <text evidence="11">The sequence shown here is derived from an EMBL/GenBank/DDBJ whole genome shotgun (WGS) entry which is preliminary data.</text>
</comment>
<dbReference type="InterPro" id="IPR011060">
    <property type="entry name" value="RibuloseP-bd_barrel"/>
</dbReference>
<evidence type="ECO:0000313" key="12">
    <source>
        <dbReference type="Proteomes" id="UP000322139"/>
    </source>
</evidence>
<dbReference type="FunFam" id="3.20.20.70:FF:000037">
    <property type="entry name" value="Tryptophan synthase alpha chain"/>
    <property type="match status" value="1"/>
</dbReference>